<evidence type="ECO:0000259" key="2">
    <source>
        <dbReference type="Pfam" id="PF12695"/>
    </source>
</evidence>
<keyword evidence="3" id="KW-0378">Hydrolase</keyword>
<organism evidence="3 4">
    <name type="scientific">Cryobacterium arcticum</name>
    <dbReference type="NCBI Taxonomy" id="670052"/>
    <lineage>
        <taxon>Bacteria</taxon>
        <taxon>Bacillati</taxon>
        <taxon>Actinomycetota</taxon>
        <taxon>Actinomycetes</taxon>
        <taxon>Micrococcales</taxon>
        <taxon>Microbacteriaceae</taxon>
        <taxon>Cryobacterium</taxon>
    </lineage>
</organism>
<dbReference type="GO" id="GO:0016787">
    <property type="term" value="F:hydrolase activity"/>
    <property type="evidence" value="ECO:0007669"/>
    <property type="project" value="UniProtKB-KW"/>
</dbReference>
<dbReference type="Gene3D" id="3.40.50.1820">
    <property type="entry name" value="alpha/beta hydrolase"/>
    <property type="match status" value="1"/>
</dbReference>
<name>A0A1B1BL10_9MICO</name>
<dbReference type="InterPro" id="IPR029059">
    <property type="entry name" value="AB_hydrolase_5"/>
</dbReference>
<dbReference type="PATRIC" id="fig|670052.7.peg.2330"/>
<evidence type="ECO:0000313" key="4">
    <source>
        <dbReference type="Proteomes" id="UP000092582"/>
    </source>
</evidence>
<evidence type="ECO:0000256" key="1">
    <source>
        <dbReference type="SAM" id="Phobius"/>
    </source>
</evidence>
<dbReference type="Pfam" id="PF12695">
    <property type="entry name" value="Abhydrolase_5"/>
    <property type="match status" value="1"/>
</dbReference>
<dbReference type="Proteomes" id="UP000092582">
    <property type="component" value="Chromosome 1"/>
</dbReference>
<dbReference type="InterPro" id="IPR029058">
    <property type="entry name" value="AB_hydrolase_fold"/>
</dbReference>
<dbReference type="RefSeq" id="WP_236900691.1">
    <property type="nucleotide sequence ID" value="NZ_CP016282.1"/>
</dbReference>
<dbReference type="EMBL" id="CP016282">
    <property type="protein sequence ID" value="ANP73218.1"/>
    <property type="molecule type" value="Genomic_DNA"/>
</dbReference>
<reference evidence="3 4" key="1">
    <citation type="submission" date="2016-06" db="EMBL/GenBank/DDBJ databases">
        <title>Genome sequencing of Cryobacterium arcticum PAMC 27867.</title>
        <authorList>
            <person name="Lee J."/>
            <person name="Kim O.-S."/>
        </authorList>
    </citation>
    <scope>NUCLEOTIDE SEQUENCE [LARGE SCALE GENOMIC DNA]</scope>
    <source>
        <strain evidence="3 4">PAMC 27867</strain>
    </source>
</reference>
<proteinExistence type="predicted"/>
<keyword evidence="4" id="KW-1185">Reference proteome</keyword>
<accession>A0A1B1BL10</accession>
<evidence type="ECO:0000313" key="3">
    <source>
        <dbReference type="EMBL" id="ANP73218.1"/>
    </source>
</evidence>
<protein>
    <submittedName>
        <fullName evidence="3">Hydrolase</fullName>
    </submittedName>
</protein>
<dbReference type="KEGG" id="cart:PA27867_2266"/>
<dbReference type="SUPFAM" id="SSF53474">
    <property type="entry name" value="alpha/beta-Hydrolases"/>
    <property type="match status" value="1"/>
</dbReference>
<dbReference type="STRING" id="670052.PA27867_2266"/>
<sequence>MAPADMATTSLRRRIRFGGWAALTALALGVIAFLIWTQLVMPADRAAAQAVFDNPAVTVTDTPDSVVIAPTEGGSQEGLVFIPGAKVDPYAYLATLSGTVEETGMTVVITKPVLNLAFFDQRSLETFTAVAPEVDTWFVGGHSLGGVRACMYAADDDVAGLVLFGSYCASAVTDADLPVLSLSGSEDGLSTPEKIDDTASLLPEDATFVRIEGASHASFGAYGAQPGDGVPNLSARDAERAITEALSVFVTTN</sequence>
<keyword evidence="1" id="KW-0812">Transmembrane</keyword>
<feature type="domain" description="Alpha/beta hydrolase fold-5" evidence="2">
    <location>
        <begin position="79"/>
        <end position="234"/>
    </location>
</feature>
<keyword evidence="1" id="KW-0472">Membrane</keyword>
<keyword evidence="1" id="KW-1133">Transmembrane helix</keyword>
<dbReference type="AlphaFoldDB" id="A0A1B1BL10"/>
<feature type="transmembrane region" description="Helical" evidence="1">
    <location>
        <begin position="20"/>
        <end position="39"/>
    </location>
</feature>
<gene>
    <name evidence="3" type="ORF">PA27867_2266</name>
</gene>